<dbReference type="EMBL" id="CAKLBY020000153">
    <property type="protein sequence ID" value="CAK7929863.1"/>
    <property type="molecule type" value="Genomic_DNA"/>
</dbReference>
<name>A0AAV1U968_9STRA</name>
<dbReference type="Proteomes" id="UP001162060">
    <property type="component" value="Unassembled WGS sequence"/>
</dbReference>
<gene>
    <name evidence="2" type="ORF">PM001_LOCUS15013</name>
</gene>
<organism evidence="2 3">
    <name type="scientific">Peronospora matthiolae</name>
    <dbReference type="NCBI Taxonomy" id="2874970"/>
    <lineage>
        <taxon>Eukaryota</taxon>
        <taxon>Sar</taxon>
        <taxon>Stramenopiles</taxon>
        <taxon>Oomycota</taxon>
        <taxon>Peronosporomycetes</taxon>
        <taxon>Peronosporales</taxon>
        <taxon>Peronosporaceae</taxon>
        <taxon>Peronospora</taxon>
    </lineage>
</organism>
<comment type="caution">
    <text evidence="2">The sequence shown here is derived from an EMBL/GenBank/DDBJ whole genome shotgun (WGS) entry which is preliminary data.</text>
</comment>
<accession>A0AAV1U968</accession>
<evidence type="ECO:0000313" key="3">
    <source>
        <dbReference type="Proteomes" id="UP001162060"/>
    </source>
</evidence>
<dbReference type="AlphaFoldDB" id="A0AAV1U968"/>
<feature type="region of interest" description="Disordered" evidence="1">
    <location>
        <begin position="15"/>
        <end position="40"/>
    </location>
</feature>
<evidence type="ECO:0000256" key="1">
    <source>
        <dbReference type="SAM" id="MobiDB-lite"/>
    </source>
</evidence>
<sequence length="167" mass="18220">MGTAHATTTAAEMAVSTILSSAPPDDRRASSTNVELRTDHTQQFAVVELRMILPDSSLTPPIRPRRSPPPDRKRGISSSPEKIGSPGAIVPYMHNATQSKKGRVGSVPSTIQDKDEGYESIDRGDWASAWEILEANWPNAKKISFPSADSPTTEWQQVARHAPDHLL</sequence>
<proteinExistence type="predicted"/>
<feature type="region of interest" description="Disordered" evidence="1">
    <location>
        <begin position="144"/>
        <end position="167"/>
    </location>
</feature>
<feature type="region of interest" description="Disordered" evidence="1">
    <location>
        <begin position="55"/>
        <end position="118"/>
    </location>
</feature>
<evidence type="ECO:0000313" key="2">
    <source>
        <dbReference type="EMBL" id="CAK7929863.1"/>
    </source>
</evidence>
<reference evidence="2" key="1">
    <citation type="submission" date="2024-01" db="EMBL/GenBank/DDBJ databases">
        <authorList>
            <person name="Webb A."/>
        </authorList>
    </citation>
    <scope>NUCLEOTIDE SEQUENCE</scope>
    <source>
        <strain evidence="2">Pm1</strain>
    </source>
</reference>
<protein>
    <submittedName>
        <fullName evidence="2">Uncharacterized protein</fullName>
    </submittedName>
</protein>
<feature type="compositionally biased region" description="Polar residues" evidence="1">
    <location>
        <begin position="147"/>
        <end position="156"/>
    </location>
</feature>